<keyword evidence="2" id="KW-1185">Reference proteome</keyword>
<evidence type="ECO:0000313" key="1">
    <source>
        <dbReference type="EMBL" id="MDR7381033.1"/>
    </source>
</evidence>
<dbReference type="InterPro" id="IPR008972">
    <property type="entry name" value="Cupredoxin"/>
</dbReference>
<accession>A0ABU2CI78</accession>
<dbReference type="EMBL" id="JAVDYE010000001">
    <property type="protein sequence ID" value="MDR7381033.1"/>
    <property type="molecule type" value="Genomic_DNA"/>
</dbReference>
<organism evidence="1 2">
    <name type="scientific">Promicromonospora iranensis</name>
    <dbReference type="NCBI Taxonomy" id="1105144"/>
    <lineage>
        <taxon>Bacteria</taxon>
        <taxon>Bacillati</taxon>
        <taxon>Actinomycetota</taxon>
        <taxon>Actinomycetes</taxon>
        <taxon>Micrococcales</taxon>
        <taxon>Promicromonosporaceae</taxon>
        <taxon>Promicromonospora</taxon>
    </lineage>
</organism>
<dbReference type="Gene3D" id="2.60.40.420">
    <property type="entry name" value="Cupredoxins - blue copper proteins"/>
    <property type="match status" value="1"/>
</dbReference>
<gene>
    <name evidence="1" type="ORF">J2S48_000548</name>
</gene>
<protein>
    <submittedName>
        <fullName evidence="1">Plastocyanin</fullName>
    </submittedName>
</protein>
<reference evidence="1 2" key="1">
    <citation type="submission" date="2023-07" db="EMBL/GenBank/DDBJ databases">
        <title>Sequencing the genomes of 1000 actinobacteria strains.</title>
        <authorList>
            <person name="Klenk H.-P."/>
        </authorList>
    </citation>
    <scope>NUCLEOTIDE SEQUENCE [LARGE SCALE GENOMIC DNA]</scope>
    <source>
        <strain evidence="1 2">DSM 45554</strain>
    </source>
</reference>
<comment type="caution">
    <text evidence="1">The sequence shown here is derived from an EMBL/GenBank/DDBJ whole genome shotgun (WGS) entry which is preliminary data.</text>
</comment>
<evidence type="ECO:0000313" key="2">
    <source>
        <dbReference type="Proteomes" id="UP001183585"/>
    </source>
</evidence>
<name>A0ABU2CI78_9MICO</name>
<dbReference type="Proteomes" id="UP001183585">
    <property type="component" value="Unassembled WGS sequence"/>
</dbReference>
<dbReference type="SUPFAM" id="SSF49503">
    <property type="entry name" value="Cupredoxins"/>
    <property type="match status" value="1"/>
</dbReference>
<dbReference type="RefSeq" id="WP_274997620.1">
    <property type="nucleotide sequence ID" value="NZ_JAJQQP010000017.1"/>
</dbReference>
<sequence>MTRAGAPTRTTARATTRPTARIAAGAASVLVAVAVMSGCAGNNVPPPTEVRLTAEGFEPVTVETSAGSEVRFVNRSERPQHLASIALDDGAAAVPPGAAPIDSGRLVAGATYAARLDVPGEYVVEARLAGTGTPALVTIQVKELP</sequence>
<proteinExistence type="predicted"/>